<dbReference type="EMBL" id="JAUUCC010000033">
    <property type="protein sequence ID" value="MEE2051741.1"/>
    <property type="molecule type" value="Genomic_DNA"/>
</dbReference>
<organism evidence="1 2">
    <name type="scientific">Nocardiopsis tropica</name>
    <dbReference type="NCBI Taxonomy" id="109330"/>
    <lineage>
        <taxon>Bacteria</taxon>
        <taxon>Bacillati</taxon>
        <taxon>Actinomycetota</taxon>
        <taxon>Actinomycetes</taxon>
        <taxon>Streptosporangiales</taxon>
        <taxon>Nocardiopsidaceae</taxon>
        <taxon>Nocardiopsis</taxon>
    </lineage>
</organism>
<name>A0ABU7KR34_9ACTN</name>
<dbReference type="SUPFAM" id="SSF103084">
    <property type="entry name" value="Holliday junction resolvase RusA"/>
    <property type="match status" value="1"/>
</dbReference>
<reference evidence="1 2" key="1">
    <citation type="submission" date="2023-07" db="EMBL/GenBank/DDBJ databases">
        <authorList>
            <person name="Girao M."/>
            <person name="Carvalho M.F."/>
        </authorList>
    </citation>
    <scope>NUCLEOTIDE SEQUENCE [LARGE SCALE GENOMIC DNA]</scope>
    <source>
        <strain evidence="1 2">66/93</strain>
    </source>
</reference>
<evidence type="ECO:0000313" key="2">
    <source>
        <dbReference type="Proteomes" id="UP001348641"/>
    </source>
</evidence>
<dbReference type="RefSeq" id="WP_330158804.1">
    <property type="nucleotide sequence ID" value="NZ_BAAAJA010000049.1"/>
</dbReference>
<gene>
    <name evidence="1" type="ORF">Q8A49_14670</name>
</gene>
<evidence type="ECO:0000313" key="1">
    <source>
        <dbReference type="EMBL" id="MEE2051741.1"/>
    </source>
</evidence>
<dbReference type="Gene3D" id="3.30.1330.70">
    <property type="entry name" value="Holliday junction resolvase RusA"/>
    <property type="match status" value="1"/>
</dbReference>
<dbReference type="Proteomes" id="UP001348641">
    <property type="component" value="Unassembled WGS sequence"/>
</dbReference>
<comment type="caution">
    <text evidence="1">The sequence shown here is derived from an EMBL/GenBank/DDBJ whole genome shotgun (WGS) entry which is preliminary data.</text>
</comment>
<protein>
    <submittedName>
        <fullName evidence="1">Uncharacterized protein</fullName>
    </submittedName>
</protein>
<sequence length="127" mass="13842">MNTTQTGRTVTVALPAMPYLNSNQRLHWATKARKTKAIRDAAAWATEALRQPPMGAVEITAVIHPKTNRRFDPHNLQPTVKAAIDGIVDAQLIADDDSSRLVSVAFCAGEKDPSGTRIDLIVKEVAR</sequence>
<proteinExistence type="predicted"/>
<accession>A0ABU7KR34</accession>
<dbReference type="InterPro" id="IPR036614">
    <property type="entry name" value="RusA-like_sf"/>
</dbReference>